<keyword evidence="5" id="KW-1185">Reference proteome</keyword>
<evidence type="ECO:0000256" key="1">
    <source>
        <dbReference type="ARBA" id="ARBA00022857"/>
    </source>
</evidence>
<dbReference type="SUPFAM" id="SSF51735">
    <property type="entry name" value="NAD(P)-binding Rossmann-fold domains"/>
    <property type="match status" value="1"/>
</dbReference>
<protein>
    <submittedName>
        <fullName evidence="4">Alcohol dehydrogenase catalytic domain-containing protein</fullName>
    </submittedName>
</protein>
<evidence type="ECO:0000313" key="5">
    <source>
        <dbReference type="Proteomes" id="UP001432202"/>
    </source>
</evidence>
<proteinExistence type="predicted"/>
<dbReference type="GO" id="GO:0016651">
    <property type="term" value="F:oxidoreductase activity, acting on NAD(P)H"/>
    <property type="evidence" value="ECO:0007669"/>
    <property type="project" value="TreeGrafter"/>
</dbReference>
<dbReference type="PANTHER" id="PTHR48106">
    <property type="entry name" value="QUINONE OXIDOREDUCTASE PIG3-RELATED"/>
    <property type="match status" value="1"/>
</dbReference>
<dbReference type="Gene3D" id="3.90.180.10">
    <property type="entry name" value="Medium-chain alcohol dehydrogenases, catalytic domain"/>
    <property type="match status" value="1"/>
</dbReference>
<evidence type="ECO:0000313" key="4">
    <source>
        <dbReference type="EMBL" id="WWQ61196.1"/>
    </source>
</evidence>
<evidence type="ECO:0000259" key="3">
    <source>
        <dbReference type="SMART" id="SM00829"/>
    </source>
</evidence>
<accession>A0AAX4L4R6</accession>
<keyword evidence="1" id="KW-0521">NADP</keyword>
<dbReference type="Proteomes" id="UP001432202">
    <property type="component" value="Chromosome"/>
</dbReference>
<dbReference type="Pfam" id="PF00107">
    <property type="entry name" value="ADH_zinc_N"/>
    <property type="match status" value="1"/>
</dbReference>
<dbReference type="GeneID" id="89335841"/>
<dbReference type="Pfam" id="PF08240">
    <property type="entry name" value="ADH_N"/>
    <property type="match status" value="1"/>
</dbReference>
<dbReference type="InterPro" id="IPR036291">
    <property type="entry name" value="NAD(P)-bd_dom_sf"/>
</dbReference>
<dbReference type="InterPro" id="IPR020843">
    <property type="entry name" value="ER"/>
</dbReference>
<organism evidence="4 5">
    <name type="scientific">Sulfolobus tengchongensis</name>
    <dbReference type="NCBI Taxonomy" id="207809"/>
    <lineage>
        <taxon>Archaea</taxon>
        <taxon>Thermoproteota</taxon>
        <taxon>Thermoprotei</taxon>
        <taxon>Sulfolobales</taxon>
        <taxon>Sulfolobaceae</taxon>
        <taxon>Sulfolobus</taxon>
    </lineage>
</organism>
<dbReference type="InterPro" id="IPR013154">
    <property type="entry name" value="ADH-like_N"/>
</dbReference>
<dbReference type="SUPFAM" id="SSF50129">
    <property type="entry name" value="GroES-like"/>
    <property type="match status" value="1"/>
</dbReference>
<name>A0AAX4L4R6_9CREN</name>
<dbReference type="AlphaFoldDB" id="A0AAX4L4R6"/>
<dbReference type="InterPro" id="IPR013149">
    <property type="entry name" value="ADH-like_C"/>
</dbReference>
<evidence type="ECO:0000256" key="2">
    <source>
        <dbReference type="ARBA" id="ARBA00023002"/>
    </source>
</evidence>
<gene>
    <name evidence="4" type="ORF">V6M85_03695</name>
</gene>
<dbReference type="InterPro" id="IPR011032">
    <property type="entry name" value="GroES-like_sf"/>
</dbReference>
<sequence length="341" mass="37573">MKALVIEGPDIVEVKDVEEPKVGPQDVLIKVKMVGIHPQDYYMTKDLTVQGHKIHPIPHIPGEEIAGVVERVGDQVKSLKKGDRVIVYHRIHDGTCDMCILGNEQLCRNGGRFGINANGGLAEYIAVPEKNVIKISEDISWEIAASLPASALTPYHALNKAGLKAGEYLAVFGASGNTGMFAIQLGKIFGGIVIAVSRKDRPWLKEFGVDYLVNLDTVEEEVKEITKGKMVDVVIDSVGSATWNKSLKIVSTLGRWVTFGALTGGEFKEEPMQVFPIYLYRFERTLIGVRGGKKSELHTLVNLANKLKVKIWKKFKLDEAPKALEAVVSPERDGRVFVEVT</sequence>
<dbReference type="SMART" id="SM00829">
    <property type="entry name" value="PKS_ER"/>
    <property type="match status" value="1"/>
</dbReference>
<dbReference type="GO" id="GO:0070402">
    <property type="term" value="F:NADPH binding"/>
    <property type="evidence" value="ECO:0007669"/>
    <property type="project" value="TreeGrafter"/>
</dbReference>
<dbReference type="EMBL" id="CP146016">
    <property type="protein sequence ID" value="WWQ61196.1"/>
    <property type="molecule type" value="Genomic_DNA"/>
</dbReference>
<keyword evidence="2" id="KW-0560">Oxidoreductase</keyword>
<reference evidence="4 5" key="1">
    <citation type="submission" date="2024-02" db="EMBL/GenBank/DDBJ databases">
        <title>STSV induces naive adaptation in Sulfolobus.</title>
        <authorList>
            <person name="Xiang X."/>
            <person name="Song M."/>
        </authorList>
    </citation>
    <scope>NUCLEOTIDE SEQUENCE [LARGE SCALE GENOMIC DNA]</scope>
    <source>
        <strain evidence="4 5">RT2</strain>
    </source>
</reference>
<feature type="domain" description="Enoyl reductase (ER)" evidence="3">
    <location>
        <begin position="8"/>
        <end position="338"/>
    </location>
</feature>
<dbReference type="RefSeq" id="WP_338603129.1">
    <property type="nucleotide sequence ID" value="NZ_CP146016.1"/>
</dbReference>